<dbReference type="Gene3D" id="1.10.443.10">
    <property type="entry name" value="Intergrase catalytic core"/>
    <property type="match status" value="1"/>
</dbReference>
<dbReference type="InterPro" id="IPR010998">
    <property type="entry name" value="Integrase_recombinase_N"/>
</dbReference>
<feature type="domain" description="Core-binding (CB)" evidence="11">
    <location>
        <begin position="29"/>
        <end position="135"/>
    </location>
</feature>
<protein>
    <submittedName>
        <fullName evidence="12">Tyrosine recombinase XerS</fullName>
    </submittedName>
</protein>
<name>A0ABS2Z7T7_9BACL</name>
<comment type="subcellular location">
    <subcellularLocation>
        <location evidence="1">Cytoplasm</location>
    </subcellularLocation>
</comment>
<keyword evidence="8" id="KW-0131">Cell cycle</keyword>
<dbReference type="InterPro" id="IPR050090">
    <property type="entry name" value="Tyrosine_recombinase_XerCD"/>
</dbReference>
<dbReference type="Pfam" id="PF00589">
    <property type="entry name" value="Phage_integrase"/>
    <property type="match status" value="1"/>
</dbReference>
<evidence type="ECO:0000256" key="1">
    <source>
        <dbReference type="ARBA" id="ARBA00004496"/>
    </source>
</evidence>
<keyword evidence="3" id="KW-0132">Cell division</keyword>
<proteinExistence type="predicted"/>
<feature type="domain" description="Tyr recombinase" evidence="10">
    <location>
        <begin position="191"/>
        <end position="369"/>
    </location>
</feature>
<dbReference type="Proteomes" id="UP001319060">
    <property type="component" value="Unassembled WGS sequence"/>
</dbReference>
<evidence type="ECO:0000256" key="2">
    <source>
        <dbReference type="ARBA" id="ARBA00022490"/>
    </source>
</evidence>
<keyword evidence="4" id="KW-0159">Chromosome partition</keyword>
<dbReference type="PANTHER" id="PTHR30349:SF77">
    <property type="entry name" value="TYROSINE RECOMBINASE XERC"/>
    <property type="match status" value="1"/>
</dbReference>
<evidence type="ECO:0000259" key="10">
    <source>
        <dbReference type="PROSITE" id="PS51898"/>
    </source>
</evidence>
<dbReference type="SUPFAM" id="SSF56349">
    <property type="entry name" value="DNA breaking-rejoining enzymes"/>
    <property type="match status" value="1"/>
</dbReference>
<organism evidence="12 13">
    <name type="scientific">Fictibacillus barbaricus</name>
    <dbReference type="NCBI Taxonomy" id="182136"/>
    <lineage>
        <taxon>Bacteria</taxon>
        <taxon>Bacillati</taxon>
        <taxon>Bacillota</taxon>
        <taxon>Bacilli</taxon>
        <taxon>Bacillales</taxon>
        <taxon>Fictibacillaceae</taxon>
        <taxon>Fictibacillus</taxon>
    </lineage>
</organism>
<dbReference type="RefSeq" id="WP_188404289.1">
    <property type="nucleotide sequence ID" value="NZ_BMCE01000004.1"/>
</dbReference>
<gene>
    <name evidence="12" type="primary">xerS</name>
    <name evidence="12" type="ORF">JYA64_02315</name>
</gene>
<dbReference type="InterPro" id="IPR013762">
    <property type="entry name" value="Integrase-like_cat_sf"/>
</dbReference>
<dbReference type="InterPro" id="IPR004107">
    <property type="entry name" value="Integrase_SAM-like_N"/>
</dbReference>
<keyword evidence="6 9" id="KW-0238">DNA-binding</keyword>
<evidence type="ECO:0000256" key="6">
    <source>
        <dbReference type="ARBA" id="ARBA00023125"/>
    </source>
</evidence>
<accession>A0ABS2Z7T7</accession>
<dbReference type="CDD" id="cd00397">
    <property type="entry name" value="DNA_BRE_C"/>
    <property type="match status" value="1"/>
</dbReference>
<evidence type="ECO:0000256" key="3">
    <source>
        <dbReference type="ARBA" id="ARBA00022618"/>
    </source>
</evidence>
<evidence type="ECO:0000256" key="5">
    <source>
        <dbReference type="ARBA" id="ARBA00022908"/>
    </source>
</evidence>
<sequence length="381" mass="44329">MDISKKGVFLLAISRQREKFQQKVDKIQEELPFYCIEYIDSRDHLSPVTLYNYARDFQDFFEWLISERIVKGPMKEIELSALEHLSLKEVESYFRTIGKKEYTTAKKKNAEKKRISQATVNRKKSALRSLFSYLTNETENEKGESYIVRNVLSKIRIHKEKETLNERAKKIVNKIFVGTNDIGFLNYIKDEHIHSLSPKQQAYFIRDKERDFAIISLFLGTGIRLDELANIRLKDIDFTSSEIHVIRKGNKKDSVAVVPESIEDLKKYIDVRNKKYGGTMDEDEFVFLTVYKKETSPLSHRAIQNIVYKYTKAFDKKMSPHKLRHTYATNLAEATGDLSLVMNQLGHTSSQTSLLYITTTREKAKKASELLGIRRNSINND</sequence>
<evidence type="ECO:0000256" key="9">
    <source>
        <dbReference type="PROSITE-ProRule" id="PRU01248"/>
    </source>
</evidence>
<evidence type="ECO:0000256" key="4">
    <source>
        <dbReference type="ARBA" id="ARBA00022829"/>
    </source>
</evidence>
<dbReference type="EMBL" id="JAFHKS010000040">
    <property type="protein sequence ID" value="MBN3544124.1"/>
    <property type="molecule type" value="Genomic_DNA"/>
</dbReference>
<dbReference type="PROSITE" id="PS51898">
    <property type="entry name" value="TYR_RECOMBINASE"/>
    <property type="match status" value="1"/>
</dbReference>
<dbReference type="Pfam" id="PF02899">
    <property type="entry name" value="Phage_int_SAM_1"/>
    <property type="match status" value="1"/>
</dbReference>
<dbReference type="InterPro" id="IPR002104">
    <property type="entry name" value="Integrase_catalytic"/>
</dbReference>
<evidence type="ECO:0000313" key="12">
    <source>
        <dbReference type="EMBL" id="MBN3544124.1"/>
    </source>
</evidence>
<keyword evidence="2" id="KW-0963">Cytoplasm</keyword>
<evidence type="ECO:0000256" key="8">
    <source>
        <dbReference type="ARBA" id="ARBA00023306"/>
    </source>
</evidence>
<dbReference type="Gene3D" id="1.10.150.130">
    <property type="match status" value="1"/>
</dbReference>
<keyword evidence="7" id="KW-0233">DNA recombination</keyword>
<keyword evidence="5" id="KW-0229">DNA integration</keyword>
<evidence type="ECO:0000256" key="7">
    <source>
        <dbReference type="ARBA" id="ARBA00023172"/>
    </source>
</evidence>
<dbReference type="InterPro" id="IPR011010">
    <property type="entry name" value="DNA_brk_join_enz"/>
</dbReference>
<evidence type="ECO:0000259" key="11">
    <source>
        <dbReference type="PROSITE" id="PS51900"/>
    </source>
</evidence>
<evidence type="ECO:0000313" key="13">
    <source>
        <dbReference type="Proteomes" id="UP001319060"/>
    </source>
</evidence>
<dbReference type="PROSITE" id="PS51900">
    <property type="entry name" value="CB"/>
    <property type="match status" value="1"/>
</dbReference>
<dbReference type="PANTHER" id="PTHR30349">
    <property type="entry name" value="PHAGE INTEGRASE-RELATED"/>
    <property type="match status" value="1"/>
</dbReference>
<comment type="caution">
    <text evidence="12">The sequence shown here is derived from an EMBL/GenBank/DDBJ whole genome shotgun (WGS) entry which is preliminary data.</text>
</comment>
<reference evidence="12 13" key="1">
    <citation type="submission" date="2021-01" db="EMBL/GenBank/DDBJ databases">
        <title>Genome Sequencing of Type Strains.</title>
        <authorList>
            <person name="Lemaire J.F."/>
            <person name="Inderbitzin P."/>
            <person name="Collins S.B."/>
            <person name="Wespe N."/>
            <person name="Knight-Connoni V."/>
        </authorList>
    </citation>
    <scope>NUCLEOTIDE SEQUENCE [LARGE SCALE GENOMIC DNA]</scope>
    <source>
        <strain evidence="12 13">DSM 14730</strain>
    </source>
</reference>
<keyword evidence="13" id="KW-1185">Reference proteome</keyword>
<dbReference type="NCBIfam" id="NF003462">
    <property type="entry name" value="PRK05084.1"/>
    <property type="match status" value="1"/>
</dbReference>
<dbReference type="InterPro" id="IPR044068">
    <property type="entry name" value="CB"/>
</dbReference>